<accession>A0A1M5GYN8</accession>
<name>A0A1M5GYN8_9BRAD</name>
<evidence type="ECO:0000313" key="2">
    <source>
        <dbReference type="EMBL" id="SHG08830.1"/>
    </source>
</evidence>
<feature type="region of interest" description="Disordered" evidence="1">
    <location>
        <begin position="59"/>
        <end position="78"/>
    </location>
</feature>
<dbReference type="AlphaFoldDB" id="A0A1M5GYN8"/>
<evidence type="ECO:0000256" key="1">
    <source>
        <dbReference type="SAM" id="MobiDB-lite"/>
    </source>
</evidence>
<evidence type="ECO:0000313" key="3">
    <source>
        <dbReference type="Proteomes" id="UP000189796"/>
    </source>
</evidence>
<proteinExistence type="predicted"/>
<reference evidence="2 3" key="1">
    <citation type="submission" date="2016-11" db="EMBL/GenBank/DDBJ databases">
        <authorList>
            <person name="Jaros S."/>
            <person name="Januszkiewicz K."/>
            <person name="Wedrychowicz H."/>
        </authorList>
    </citation>
    <scope>NUCLEOTIDE SEQUENCE [LARGE SCALE GENOMIC DNA]</scope>
    <source>
        <strain evidence="2 3">GAS138</strain>
    </source>
</reference>
<protein>
    <submittedName>
        <fullName evidence="2">Uncharacterized protein</fullName>
    </submittedName>
</protein>
<dbReference type="Proteomes" id="UP000189796">
    <property type="component" value="Chromosome I"/>
</dbReference>
<sequence>MCHHSKLNGTVFGIHDWLNYLQDQAVKYRKLVEQADDPFVKAELLALASVCDEIADNIEDHLTGGEDPAPRGPSSWLS</sequence>
<gene>
    <name evidence="2" type="ORF">SAMN05443248_0237</name>
</gene>
<dbReference type="EMBL" id="LT670817">
    <property type="protein sequence ID" value="SHG08830.1"/>
    <property type="molecule type" value="Genomic_DNA"/>
</dbReference>
<organism evidence="2 3">
    <name type="scientific">Bradyrhizobium erythrophlei</name>
    <dbReference type="NCBI Taxonomy" id="1437360"/>
    <lineage>
        <taxon>Bacteria</taxon>
        <taxon>Pseudomonadati</taxon>
        <taxon>Pseudomonadota</taxon>
        <taxon>Alphaproteobacteria</taxon>
        <taxon>Hyphomicrobiales</taxon>
        <taxon>Nitrobacteraceae</taxon>
        <taxon>Bradyrhizobium</taxon>
    </lineage>
</organism>